<feature type="binding site" evidence="8 11">
    <location>
        <position position="62"/>
    </location>
    <ligand>
        <name>Mn(2+)</name>
        <dbReference type="ChEBI" id="CHEBI:29035"/>
        <label>2</label>
    </ligand>
</feature>
<protein>
    <recommendedName>
        <fullName evidence="8">2,3-bisphosphoglycerate-independent phosphoglycerate mutase</fullName>
        <shortName evidence="8">BPG-independent PGAM</shortName>
        <shortName evidence="8">Phosphoglyceromutase</shortName>
        <shortName evidence="8">iPGM</shortName>
        <ecNumber evidence="8">5.4.2.12</ecNumber>
    </recommendedName>
</protein>
<dbReference type="PIRSF" id="PIRSF001492">
    <property type="entry name" value="IPGAM"/>
    <property type="match status" value="1"/>
</dbReference>
<comment type="similarity">
    <text evidence="3 8">Belongs to the BPG-independent phosphoglycerate mutase family.</text>
</comment>
<reference evidence="14 15" key="1">
    <citation type="journal article" date="2016" name="Nat. Commun.">
        <title>Thousands of microbial genomes shed light on interconnected biogeochemical processes in an aquifer system.</title>
        <authorList>
            <person name="Anantharaman K."/>
            <person name="Brown C.T."/>
            <person name="Hug L.A."/>
            <person name="Sharon I."/>
            <person name="Castelle C.J."/>
            <person name="Probst A.J."/>
            <person name="Thomas B.C."/>
            <person name="Singh A."/>
            <person name="Wilkins M.J."/>
            <person name="Karaoz U."/>
            <person name="Brodie E.L."/>
            <person name="Williams K.H."/>
            <person name="Hubbard S.S."/>
            <person name="Banfield J.F."/>
        </authorList>
    </citation>
    <scope>NUCLEOTIDE SEQUENCE [LARGE SCALE GENOMIC DNA]</scope>
</reference>
<evidence type="ECO:0000256" key="3">
    <source>
        <dbReference type="ARBA" id="ARBA00008819"/>
    </source>
</evidence>
<dbReference type="HAMAP" id="MF_01038">
    <property type="entry name" value="GpmI"/>
    <property type="match status" value="1"/>
</dbReference>
<dbReference type="UniPathway" id="UPA00109">
    <property type="reaction ID" value="UER00186"/>
</dbReference>
<dbReference type="Gene3D" id="3.40.720.10">
    <property type="entry name" value="Alkaline Phosphatase, subunit A"/>
    <property type="match status" value="1"/>
</dbReference>
<dbReference type="GO" id="GO:0004619">
    <property type="term" value="F:phosphoglycerate mutase activity"/>
    <property type="evidence" value="ECO:0007669"/>
    <property type="project" value="UniProtKB-UniRule"/>
</dbReference>
<gene>
    <name evidence="8" type="primary">gpmI</name>
    <name evidence="14" type="ORF">A2V81_00950</name>
</gene>
<keyword evidence="4 8" id="KW-0479">Metal-binding</keyword>
<dbReference type="InterPro" id="IPR036646">
    <property type="entry name" value="PGAM_B_sf"/>
</dbReference>
<evidence type="ECO:0000256" key="5">
    <source>
        <dbReference type="ARBA" id="ARBA00023152"/>
    </source>
</evidence>
<feature type="binding site" evidence="8 10">
    <location>
        <position position="343"/>
    </location>
    <ligand>
        <name>substrate</name>
    </ligand>
</feature>
<feature type="binding site" evidence="8 10">
    <location>
        <position position="123"/>
    </location>
    <ligand>
        <name>substrate</name>
    </ligand>
</feature>
<dbReference type="GO" id="GO:0005737">
    <property type="term" value="C:cytoplasm"/>
    <property type="evidence" value="ECO:0007669"/>
    <property type="project" value="InterPro"/>
</dbReference>
<feature type="binding site" evidence="8 11">
    <location>
        <position position="469"/>
    </location>
    <ligand>
        <name>Mn(2+)</name>
        <dbReference type="ChEBI" id="CHEBI:29035"/>
        <label>1</label>
    </ligand>
</feature>
<dbReference type="STRING" id="1817814.A2V81_00950"/>
<keyword evidence="5 8" id="KW-0324">Glycolysis</keyword>
<evidence type="ECO:0000259" key="12">
    <source>
        <dbReference type="Pfam" id="PF01676"/>
    </source>
</evidence>
<dbReference type="InterPro" id="IPR005995">
    <property type="entry name" value="Pgm_bpd_ind"/>
</dbReference>
<keyword evidence="6 8" id="KW-0464">Manganese</keyword>
<evidence type="ECO:0000256" key="8">
    <source>
        <dbReference type="HAMAP-Rule" id="MF_01038"/>
    </source>
</evidence>
<proteinExistence type="inferred from homology"/>
<evidence type="ECO:0000256" key="6">
    <source>
        <dbReference type="ARBA" id="ARBA00023211"/>
    </source>
</evidence>
<evidence type="ECO:0000256" key="2">
    <source>
        <dbReference type="ARBA" id="ARBA00004798"/>
    </source>
</evidence>
<dbReference type="EMBL" id="MEWR01000005">
    <property type="protein sequence ID" value="OGC82518.1"/>
    <property type="molecule type" value="Genomic_DNA"/>
</dbReference>
<evidence type="ECO:0000313" key="14">
    <source>
        <dbReference type="EMBL" id="OGC82518.1"/>
    </source>
</evidence>
<sequence length="528" mass="59033">MNTPALLIILDGFGIAPAGAGPGNAISLAKLPTLDRFQKGLYTELQAAGEAVGLPKGHQGSSEMGHLMIGAGRTVVFPQTQIKEVLEKNEIKNNQAYRDVMEYCQKNNKTLHLFGLLSDRGVHAYAELCYQLLHMAKDMDVRSVAVHIIADGRDTLPQELPKFVAELQKVMKDTGVGKIASLIGRYYAMDRDQRIERIEKAYELYTKGRGYEAKDINEFLREYYSSSSKFKVLNSKLKDKNLELSTQHSELPKADEFIPPVIFDKSLIMKEEDGVIFWNFRVDRAIEITQALLKMPLHFVATTEYYEGVKAAVAFAQEKISEPLGKILADHKVKQLRIAETEKWAYVTKVFDGYQEINFPLEDKMLIPSDKVKTYDLKPEMQAMEIAETIVEDLLNKKHEVIIANFANADMVGHTTSIPATIQGLEAMDKALAMIDQALLKAQGFMIITADHGNAEQMLTNEGKPEGTHTGSPVPLYIVNYNSDIQKRLKGASWKFKEDSGTLINVAPTFLDLLGIEVPPFMTNSLLT</sequence>
<dbReference type="GO" id="GO:0006007">
    <property type="term" value="P:glucose catabolic process"/>
    <property type="evidence" value="ECO:0007669"/>
    <property type="project" value="InterPro"/>
</dbReference>
<feature type="binding site" evidence="8 10">
    <location>
        <position position="185"/>
    </location>
    <ligand>
        <name>substrate</name>
    </ligand>
</feature>
<dbReference type="InterPro" id="IPR017850">
    <property type="entry name" value="Alkaline_phosphatase_core_sf"/>
</dbReference>
<organism evidence="14 15">
    <name type="scientific">Candidatus Abawacabacteria bacterium RBG_16_42_10</name>
    <dbReference type="NCBI Taxonomy" id="1817814"/>
    <lineage>
        <taxon>Bacteria</taxon>
        <taxon>Candidatus Abawacaibacteriota</taxon>
    </lineage>
</organism>
<dbReference type="CDD" id="cd16010">
    <property type="entry name" value="iPGM"/>
    <property type="match status" value="1"/>
</dbReference>
<feature type="binding site" evidence="8 11">
    <location>
        <position position="410"/>
    </location>
    <ligand>
        <name>Mn(2+)</name>
        <dbReference type="ChEBI" id="CHEBI:29035"/>
        <label>1</label>
    </ligand>
</feature>
<dbReference type="SUPFAM" id="SSF53649">
    <property type="entry name" value="Alkaline phosphatase-like"/>
    <property type="match status" value="1"/>
</dbReference>
<evidence type="ECO:0000256" key="7">
    <source>
        <dbReference type="ARBA" id="ARBA00023235"/>
    </source>
</evidence>
<comment type="pathway">
    <text evidence="2 8">Carbohydrate degradation; glycolysis; pyruvate from D-glyceraldehyde 3-phosphate: step 3/5.</text>
</comment>
<feature type="binding site" evidence="8 11">
    <location>
        <position position="452"/>
    </location>
    <ligand>
        <name>Mn(2+)</name>
        <dbReference type="ChEBI" id="CHEBI:29035"/>
        <label>2</label>
    </ligand>
</feature>
<accession>A0A1F4XLN7</accession>
<dbReference type="Proteomes" id="UP000177614">
    <property type="component" value="Unassembled WGS sequence"/>
</dbReference>
<evidence type="ECO:0000256" key="1">
    <source>
        <dbReference type="ARBA" id="ARBA00000370"/>
    </source>
</evidence>
<comment type="caution">
    <text evidence="14">The sequence shown here is derived from an EMBL/GenBank/DDBJ whole genome shotgun (WGS) entry which is preliminary data.</text>
</comment>
<dbReference type="PANTHER" id="PTHR31637">
    <property type="entry name" value="2,3-BISPHOSPHOGLYCERATE-INDEPENDENT PHOSPHOGLYCERATE MUTASE"/>
    <property type="match status" value="1"/>
</dbReference>
<comment type="catalytic activity">
    <reaction evidence="1 8">
        <text>(2R)-2-phosphoglycerate = (2R)-3-phosphoglycerate</text>
        <dbReference type="Rhea" id="RHEA:15901"/>
        <dbReference type="ChEBI" id="CHEBI:58272"/>
        <dbReference type="ChEBI" id="CHEBI:58289"/>
        <dbReference type="EC" id="5.4.2.12"/>
    </reaction>
</comment>
<dbReference type="InterPro" id="IPR011258">
    <property type="entry name" value="BPG-indep_PGM_N"/>
</dbReference>
<dbReference type="GO" id="GO:0006096">
    <property type="term" value="P:glycolytic process"/>
    <property type="evidence" value="ECO:0007669"/>
    <property type="project" value="UniProtKB-UniRule"/>
</dbReference>
<keyword evidence="7 8" id="KW-0413">Isomerase</keyword>
<dbReference type="SUPFAM" id="SSF64158">
    <property type="entry name" value="2,3-Bisphosphoglycerate-independent phosphoglycerate mutase, substrate-binding domain"/>
    <property type="match status" value="1"/>
</dbReference>
<evidence type="ECO:0000256" key="4">
    <source>
        <dbReference type="ARBA" id="ARBA00022723"/>
    </source>
</evidence>
<feature type="binding site" evidence="8 11">
    <location>
        <position position="11"/>
    </location>
    <ligand>
        <name>Mn(2+)</name>
        <dbReference type="ChEBI" id="CHEBI:29035"/>
        <label>2</label>
    </ligand>
</feature>
<dbReference type="EC" id="5.4.2.12" evidence="8"/>
<dbReference type="AlphaFoldDB" id="A0A1F4XLN7"/>
<dbReference type="Pfam" id="PF01676">
    <property type="entry name" value="Metalloenzyme"/>
    <property type="match status" value="1"/>
</dbReference>
<feature type="binding site" evidence="8 10">
    <location>
        <begin position="153"/>
        <end position="154"/>
    </location>
    <ligand>
        <name>substrate</name>
    </ligand>
</feature>
<comment type="cofactor">
    <cofactor evidence="8">
        <name>Mn(2+)</name>
        <dbReference type="ChEBI" id="CHEBI:29035"/>
    </cofactor>
    <text evidence="8">Binds 2 manganese ions per subunit.</text>
</comment>
<feature type="binding site" evidence="8 10">
    <location>
        <begin position="281"/>
        <end position="284"/>
    </location>
    <ligand>
        <name>substrate</name>
    </ligand>
</feature>
<dbReference type="GO" id="GO:0030145">
    <property type="term" value="F:manganese ion binding"/>
    <property type="evidence" value="ECO:0007669"/>
    <property type="project" value="UniProtKB-UniRule"/>
</dbReference>
<feature type="binding site" evidence="8 10">
    <location>
        <position position="191"/>
    </location>
    <ligand>
        <name>substrate</name>
    </ligand>
</feature>
<name>A0A1F4XLN7_9BACT</name>
<feature type="domain" description="Metalloenzyme" evidence="12">
    <location>
        <begin position="4"/>
        <end position="517"/>
    </location>
</feature>
<evidence type="ECO:0000256" key="9">
    <source>
        <dbReference type="PIRSR" id="PIRSR001492-1"/>
    </source>
</evidence>
<dbReference type="Gene3D" id="3.40.1450.10">
    <property type="entry name" value="BPG-independent phosphoglycerate mutase, domain B"/>
    <property type="match status" value="1"/>
</dbReference>
<dbReference type="PANTHER" id="PTHR31637:SF0">
    <property type="entry name" value="2,3-BISPHOSPHOGLYCERATE-INDEPENDENT PHOSPHOGLYCERATE MUTASE"/>
    <property type="match status" value="1"/>
</dbReference>
<feature type="active site" description="Phosphoserine intermediate" evidence="8 9">
    <location>
        <position position="62"/>
    </location>
</feature>
<dbReference type="InterPro" id="IPR006124">
    <property type="entry name" value="Metalloenzyme"/>
</dbReference>
<feature type="domain" description="BPG-independent PGAM N-terminal" evidence="13">
    <location>
        <begin position="82"/>
        <end position="295"/>
    </location>
</feature>
<evidence type="ECO:0000256" key="10">
    <source>
        <dbReference type="PIRSR" id="PIRSR001492-2"/>
    </source>
</evidence>
<evidence type="ECO:0000256" key="11">
    <source>
        <dbReference type="PIRSR" id="PIRSR001492-3"/>
    </source>
</evidence>
<feature type="binding site" evidence="8 11">
    <location>
        <position position="451"/>
    </location>
    <ligand>
        <name>Mn(2+)</name>
        <dbReference type="ChEBI" id="CHEBI:29035"/>
        <label>2</label>
    </ligand>
</feature>
<evidence type="ECO:0000259" key="13">
    <source>
        <dbReference type="Pfam" id="PF06415"/>
    </source>
</evidence>
<dbReference type="Pfam" id="PF06415">
    <property type="entry name" value="iPGM_N"/>
    <property type="match status" value="1"/>
</dbReference>
<comment type="subunit">
    <text evidence="8">Monomer.</text>
</comment>
<evidence type="ECO:0000313" key="15">
    <source>
        <dbReference type="Proteomes" id="UP000177614"/>
    </source>
</evidence>
<feature type="binding site" evidence="8 11">
    <location>
        <position position="414"/>
    </location>
    <ligand>
        <name>Mn(2+)</name>
        <dbReference type="ChEBI" id="CHEBI:29035"/>
        <label>1</label>
    </ligand>
</feature>
<comment type="function">
    <text evidence="8">Catalyzes the interconversion of 2-phosphoglycerate and 3-phosphoglycerate.</text>
</comment>